<keyword evidence="7" id="KW-1185">Reference proteome</keyword>
<dbReference type="Proteomes" id="UP000653305">
    <property type="component" value="Unassembled WGS sequence"/>
</dbReference>
<evidence type="ECO:0000313" key="7">
    <source>
        <dbReference type="Proteomes" id="UP000653305"/>
    </source>
</evidence>
<organism evidence="6 7">
    <name type="scientific">Phtheirospermum japonicum</name>
    <dbReference type="NCBI Taxonomy" id="374723"/>
    <lineage>
        <taxon>Eukaryota</taxon>
        <taxon>Viridiplantae</taxon>
        <taxon>Streptophyta</taxon>
        <taxon>Embryophyta</taxon>
        <taxon>Tracheophyta</taxon>
        <taxon>Spermatophyta</taxon>
        <taxon>Magnoliopsida</taxon>
        <taxon>eudicotyledons</taxon>
        <taxon>Gunneridae</taxon>
        <taxon>Pentapetalae</taxon>
        <taxon>asterids</taxon>
        <taxon>lamiids</taxon>
        <taxon>Lamiales</taxon>
        <taxon>Orobanchaceae</taxon>
        <taxon>Orobanchaceae incertae sedis</taxon>
        <taxon>Phtheirospermum</taxon>
    </lineage>
</organism>
<keyword evidence="1" id="KW-0677">Repeat</keyword>
<dbReference type="GO" id="GO:0048235">
    <property type="term" value="P:pollen sperm cell differentiation"/>
    <property type="evidence" value="ECO:0007669"/>
    <property type="project" value="TreeGrafter"/>
</dbReference>
<feature type="domain" description="GEX2 N-terminal Ig-like" evidence="5">
    <location>
        <begin position="141"/>
        <end position="244"/>
    </location>
</feature>
<evidence type="ECO:0000256" key="3">
    <source>
        <dbReference type="SAM" id="Phobius"/>
    </source>
</evidence>
<dbReference type="PANTHER" id="PTHR38537">
    <property type="entry name" value="JITTERBUG, ISOFORM N"/>
    <property type="match status" value="1"/>
</dbReference>
<comment type="caution">
    <text evidence="6">The sequence shown here is derived from an EMBL/GenBank/DDBJ whole genome shotgun (WGS) entry which is preliminary data.</text>
</comment>
<keyword evidence="4" id="KW-0732">Signal</keyword>
<feature type="chain" id="PRO_5032770442" evidence="4">
    <location>
        <begin position="25"/>
        <end position="1027"/>
    </location>
</feature>
<dbReference type="InterPro" id="IPR044801">
    <property type="entry name" value="Filamin"/>
</dbReference>
<dbReference type="GO" id="GO:0051015">
    <property type="term" value="F:actin filament binding"/>
    <property type="evidence" value="ECO:0007669"/>
    <property type="project" value="InterPro"/>
</dbReference>
<feature type="signal peptide" evidence="4">
    <location>
        <begin position="1"/>
        <end position="24"/>
    </location>
</feature>
<dbReference type="InterPro" id="IPR017868">
    <property type="entry name" value="Filamin/ABP280_repeat-like"/>
</dbReference>
<sequence length="1027" mass="114413">MASQILLLFILTAFILIFSRPTNSTENARMPVFAFGWLDDKDTFMAGDIATIKVIVLGNYEHKKYEFPFNPNITVNDKMGNSSFITGVSLDFDGDIENWRIRFNPIMIGLFHVLIEDEHFRVLDPSLQFRVNPGRMYPAAGILSWADGINEFIAGTTAEILILPKDAFGNNVSSTSEGLSLHNFTLLASTSNGSSAILLSISDKGWDQKGYLSIKFTTATAGDLLLHVEVENQTLHESPFPFLVIPGNLDVHSCIAQLNVETNYFQLFSKMEGSIYRHDQFGNLISELYAFDIEVIEIGTNLSMPVADLLLKDIGPGIQSFSFGLHEPGNFTLMISDKDKKNILISNMPYDFTVYIGYCDGVNSIVNGSGLNKSVAGEIAKFSVFLKDAYLYPSPVELESIQVQISRESDSQQATANRSHRASNFDVIYIPEKSGFYEIRVFCGNIPLNDGQPFRKEVTPGVVNVSLSGVVKFTEKVPKLIKNEIIVQLMDSYNNPVLLQESKLKLEIASINKSASKTWMFSDNEDGSYSANYLVQDIGTYEICASFNGEHFVPCPFGVNVYNNEYFPKAYNDTVSVWEDESIAFNVLENDYFAGGSASILEYSKPGHGSILQYGNLFRYTPYRGLYGNDSFSYTISDINGNLAFADVDLLILCRPPQFVSIPSNLQATEDVVSPTFGGFFGFEITYSDLDENISVTLSSKSGNVLLSPTPMQFWQPRWDQLSVHKGVEMPYEITLLGSLDAINFALQSIQYFGNENFYGGDTIRVSTINKNGKNDINVPIYVQPINDPPIINIPSFIILDDMRDGILIFGDQTDKFDFIADPDLQNFPGNRSRFLIMLSMEVSVGLISTSLPAELIGSTEIKMRTSYQWQPLQTFVTISKHFLVKAKGIRFRGSVDDCNTILEQLSYHEGKHGAVLTLAVNDLGNHGCYPNCDEMMSATLFAEVTVNLVKNRPMSSLTAHTLGSAIVIESIVVFSLGLVLLFFICKCARVLVHEKKRQRAEQIELSKYQGSSKETVCQCFFFFGLS</sequence>
<dbReference type="Pfam" id="PF00630">
    <property type="entry name" value="Filamin"/>
    <property type="match status" value="1"/>
</dbReference>
<dbReference type="InterPro" id="IPR013783">
    <property type="entry name" value="Ig-like_fold"/>
</dbReference>
<proteinExistence type="predicted"/>
<dbReference type="Pfam" id="PF17963">
    <property type="entry name" value="Big_9"/>
    <property type="match status" value="1"/>
</dbReference>
<dbReference type="InterPro" id="IPR014756">
    <property type="entry name" value="Ig_E-set"/>
</dbReference>
<feature type="repeat" description="Filamin" evidence="2">
    <location>
        <begin position="523"/>
        <end position="561"/>
    </location>
</feature>
<dbReference type="PANTHER" id="PTHR38537:SF8">
    <property type="entry name" value="FILAMIN-A"/>
    <property type="match status" value="1"/>
</dbReference>
<evidence type="ECO:0000313" key="6">
    <source>
        <dbReference type="EMBL" id="GFQ03406.1"/>
    </source>
</evidence>
<keyword evidence="3" id="KW-1133">Transmembrane helix</keyword>
<evidence type="ECO:0000259" key="5">
    <source>
        <dbReference type="Pfam" id="PF23616"/>
    </source>
</evidence>
<dbReference type="Gene3D" id="2.60.40.3440">
    <property type="match status" value="1"/>
</dbReference>
<dbReference type="PROSITE" id="PS50194">
    <property type="entry name" value="FILAMIN_REPEAT"/>
    <property type="match status" value="2"/>
</dbReference>
<dbReference type="AlphaFoldDB" id="A0A830D8B5"/>
<evidence type="ECO:0000256" key="1">
    <source>
        <dbReference type="ARBA" id="ARBA00022737"/>
    </source>
</evidence>
<gene>
    <name evidence="6" type="ORF">PHJA_002484400</name>
</gene>
<evidence type="ECO:0000256" key="2">
    <source>
        <dbReference type="PROSITE-ProRule" id="PRU00087"/>
    </source>
</evidence>
<reference evidence="6" key="1">
    <citation type="submission" date="2020-07" db="EMBL/GenBank/DDBJ databases">
        <title>Ethylene signaling mediates host invasion by parasitic plants.</title>
        <authorList>
            <person name="Yoshida S."/>
        </authorList>
    </citation>
    <scope>NUCLEOTIDE SEQUENCE</scope>
    <source>
        <strain evidence="6">Okayama</strain>
    </source>
</reference>
<protein>
    <submittedName>
        <fullName evidence="6">Protein gamete expressed 2</fullName>
    </submittedName>
</protein>
<keyword evidence="3" id="KW-0472">Membrane</keyword>
<feature type="transmembrane region" description="Helical" evidence="3">
    <location>
        <begin position="972"/>
        <end position="993"/>
    </location>
</feature>
<feature type="repeat" description="Filamin" evidence="2">
    <location>
        <begin position="356"/>
        <end position="458"/>
    </location>
</feature>
<dbReference type="GO" id="GO:0030036">
    <property type="term" value="P:actin cytoskeleton organization"/>
    <property type="evidence" value="ECO:0007669"/>
    <property type="project" value="InterPro"/>
</dbReference>
<dbReference type="OrthoDB" id="5334309at2759"/>
<keyword evidence="3" id="KW-0812">Transmembrane</keyword>
<evidence type="ECO:0000256" key="4">
    <source>
        <dbReference type="SAM" id="SignalP"/>
    </source>
</evidence>
<accession>A0A830D8B5</accession>
<dbReference type="InterPro" id="IPR056434">
    <property type="entry name" value="Ig_GEX2_N"/>
</dbReference>
<name>A0A830D8B5_9LAMI</name>
<feature type="domain" description="GEX2 N-terminal Ig-like" evidence="5">
    <location>
        <begin position="31"/>
        <end position="131"/>
    </location>
</feature>
<dbReference type="SUPFAM" id="SSF81296">
    <property type="entry name" value="E set domains"/>
    <property type="match status" value="3"/>
</dbReference>
<dbReference type="EMBL" id="BMAC01000825">
    <property type="protein sequence ID" value="GFQ03406.1"/>
    <property type="molecule type" value="Genomic_DNA"/>
</dbReference>
<dbReference type="Gene3D" id="2.60.40.10">
    <property type="entry name" value="Immunoglobulins"/>
    <property type="match status" value="3"/>
</dbReference>
<dbReference type="Pfam" id="PF23616">
    <property type="entry name" value="Ig_GEX2_N"/>
    <property type="match status" value="2"/>
</dbReference>